<dbReference type="PRINTS" id="PR00080">
    <property type="entry name" value="SDRFAMILY"/>
</dbReference>
<evidence type="ECO:0000256" key="2">
    <source>
        <dbReference type="ARBA" id="ARBA00023002"/>
    </source>
</evidence>
<organism evidence="5 6">
    <name type="scientific">Pseudovirgaria hyperparasitica</name>
    <dbReference type="NCBI Taxonomy" id="470096"/>
    <lineage>
        <taxon>Eukaryota</taxon>
        <taxon>Fungi</taxon>
        <taxon>Dikarya</taxon>
        <taxon>Ascomycota</taxon>
        <taxon>Pezizomycotina</taxon>
        <taxon>Dothideomycetes</taxon>
        <taxon>Dothideomycetes incertae sedis</taxon>
        <taxon>Acrospermales</taxon>
        <taxon>Acrospermaceae</taxon>
        <taxon>Pseudovirgaria</taxon>
    </lineage>
</organism>
<dbReference type="GO" id="GO:0016616">
    <property type="term" value="F:oxidoreductase activity, acting on the CH-OH group of donors, NAD or NADP as acceptor"/>
    <property type="evidence" value="ECO:0007669"/>
    <property type="project" value="UniProtKB-ARBA"/>
</dbReference>
<gene>
    <name evidence="5" type="ORF">EJ05DRAFT_493507</name>
</gene>
<evidence type="ECO:0000256" key="1">
    <source>
        <dbReference type="ARBA" id="ARBA00006484"/>
    </source>
</evidence>
<sequence>MPAHFPAHVGQNFTPTTRADIYPPTNPLLSDLSQPTKTVLITGASRNIGRSIALRYAEASVSRIVLVARGTTDGVAREISAINPAVKVLQITADISEPADVERAGREFSAWAGADARLDVLINNAGVLETRVPLCESEPAEWWKTWEVSIRGTYMMLRTFVPFVVATAEKRTGVPGTVINMSSIGAHVAAPRMSAYQSSRFAVLRLSEFVEVEYGARGVNVHSLHPGAVATDMTRKSAMVEEAEDFFIDTPELAAGFLVWLTHKNRSWLNGRYLNAEWDVDELEGMRKEIEGTDKLKMRMVV</sequence>
<name>A0A6A6W2K5_9PEZI</name>
<dbReference type="Proteomes" id="UP000799437">
    <property type="component" value="Unassembled WGS sequence"/>
</dbReference>
<dbReference type="PANTHER" id="PTHR42760:SF37">
    <property type="entry name" value="CLAVALDEHYDE DEHYDROGENASE"/>
    <property type="match status" value="1"/>
</dbReference>
<proteinExistence type="inferred from homology"/>
<dbReference type="RefSeq" id="XP_033599533.1">
    <property type="nucleotide sequence ID" value="XM_033746126.1"/>
</dbReference>
<dbReference type="SMART" id="SM00822">
    <property type="entry name" value="PKS_KR"/>
    <property type="match status" value="1"/>
</dbReference>
<reference evidence="5" key="1">
    <citation type="journal article" date="2020" name="Stud. Mycol.">
        <title>101 Dothideomycetes genomes: a test case for predicting lifestyles and emergence of pathogens.</title>
        <authorList>
            <person name="Haridas S."/>
            <person name="Albert R."/>
            <person name="Binder M."/>
            <person name="Bloem J."/>
            <person name="Labutti K."/>
            <person name="Salamov A."/>
            <person name="Andreopoulos B."/>
            <person name="Baker S."/>
            <person name="Barry K."/>
            <person name="Bills G."/>
            <person name="Bluhm B."/>
            <person name="Cannon C."/>
            <person name="Castanera R."/>
            <person name="Culley D."/>
            <person name="Daum C."/>
            <person name="Ezra D."/>
            <person name="Gonzalez J."/>
            <person name="Henrissat B."/>
            <person name="Kuo A."/>
            <person name="Liang C."/>
            <person name="Lipzen A."/>
            <person name="Lutzoni F."/>
            <person name="Magnuson J."/>
            <person name="Mondo S."/>
            <person name="Nolan M."/>
            <person name="Ohm R."/>
            <person name="Pangilinan J."/>
            <person name="Park H.-J."/>
            <person name="Ramirez L."/>
            <person name="Alfaro M."/>
            <person name="Sun H."/>
            <person name="Tritt A."/>
            <person name="Yoshinaga Y."/>
            <person name="Zwiers L.-H."/>
            <person name="Turgeon B."/>
            <person name="Goodwin S."/>
            <person name="Spatafora J."/>
            <person name="Crous P."/>
            <person name="Grigoriev I."/>
        </authorList>
    </citation>
    <scope>NUCLEOTIDE SEQUENCE</scope>
    <source>
        <strain evidence="5">CBS 121739</strain>
    </source>
</reference>
<dbReference type="EMBL" id="ML996574">
    <property type="protein sequence ID" value="KAF2757082.1"/>
    <property type="molecule type" value="Genomic_DNA"/>
</dbReference>
<dbReference type="SUPFAM" id="SSF51735">
    <property type="entry name" value="NAD(P)-binding Rossmann-fold domains"/>
    <property type="match status" value="1"/>
</dbReference>
<dbReference type="Pfam" id="PF00106">
    <property type="entry name" value="adh_short"/>
    <property type="match status" value="1"/>
</dbReference>
<dbReference type="InterPro" id="IPR002347">
    <property type="entry name" value="SDR_fam"/>
</dbReference>
<feature type="domain" description="Ketoreductase" evidence="4">
    <location>
        <begin position="37"/>
        <end position="233"/>
    </location>
</feature>
<dbReference type="PANTHER" id="PTHR42760">
    <property type="entry name" value="SHORT-CHAIN DEHYDROGENASES/REDUCTASES FAMILY MEMBER"/>
    <property type="match status" value="1"/>
</dbReference>
<comment type="similarity">
    <text evidence="1 3">Belongs to the short-chain dehydrogenases/reductases (SDR) family.</text>
</comment>
<evidence type="ECO:0000256" key="3">
    <source>
        <dbReference type="RuleBase" id="RU000363"/>
    </source>
</evidence>
<dbReference type="PRINTS" id="PR00081">
    <property type="entry name" value="GDHRDH"/>
</dbReference>
<evidence type="ECO:0000259" key="4">
    <source>
        <dbReference type="SMART" id="SM00822"/>
    </source>
</evidence>
<dbReference type="Gene3D" id="3.40.50.720">
    <property type="entry name" value="NAD(P)-binding Rossmann-like Domain"/>
    <property type="match status" value="1"/>
</dbReference>
<dbReference type="GeneID" id="54487180"/>
<dbReference type="InterPro" id="IPR036291">
    <property type="entry name" value="NAD(P)-bd_dom_sf"/>
</dbReference>
<dbReference type="OrthoDB" id="1933717at2759"/>
<dbReference type="CDD" id="cd05233">
    <property type="entry name" value="SDR_c"/>
    <property type="match status" value="1"/>
</dbReference>
<dbReference type="InterPro" id="IPR057326">
    <property type="entry name" value="KR_dom"/>
</dbReference>
<evidence type="ECO:0000313" key="6">
    <source>
        <dbReference type="Proteomes" id="UP000799437"/>
    </source>
</evidence>
<keyword evidence="6" id="KW-1185">Reference proteome</keyword>
<keyword evidence="2" id="KW-0560">Oxidoreductase</keyword>
<protein>
    <submittedName>
        <fullName evidence="5">Short chain dehydrogenase reductase</fullName>
    </submittedName>
</protein>
<dbReference type="AlphaFoldDB" id="A0A6A6W2K5"/>
<accession>A0A6A6W2K5</accession>
<evidence type="ECO:0000313" key="5">
    <source>
        <dbReference type="EMBL" id="KAF2757082.1"/>
    </source>
</evidence>